<dbReference type="PROSITE" id="PS00221">
    <property type="entry name" value="MIP"/>
    <property type="match status" value="1"/>
</dbReference>
<evidence type="ECO:0000256" key="4">
    <source>
        <dbReference type="ARBA" id="ARBA00022989"/>
    </source>
</evidence>
<dbReference type="Proteomes" id="UP001327560">
    <property type="component" value="Chromosome 3"/>
</dbReference>
<reference evidence="7 8" key="1">
    <citation type="submission" date="2023-10" db="EMBL/GenBank/DDBJ databases">
        <title>Chromosome-scale genome assembly provides insights into flower coloration mechanisms of Canna indica.</title>
        <authorList>
            <person name="Li C."/>
        </authorList>
    </citation>
    <scope>NUCLEOTIDE SEQUENCE [LARGE SCALE GENOMIC DNA]</scope>
    <source>
        <tissue evidence="7">Flower</tissue>
    </source>
</reference>
<dbReference type="EMBL" id="CP136892">
    <property type="protein sequence ID" value="WOL02720.1"/>
    <property type="molecule type" value="Genomic_DNA"/>
</dbReference>
<comment type="subcellular location">
    <subcellularLocation>
        <location evidence="1">Membrane</location>
        <topology evidence="1">Multi-pass membrane protein</topology>
    </subcellularLocation>
</comment>
<keyword evidence="2" id="KW-0813">Transport</keyword>
<evidence type="ECO:0000256" key="1">
    <source>
        <dbReference type="ARBA" id="ARBA00004141"/>
    </source>
</evidence>
<evidence type="ECO:0008006" key="9">
    <source>
        <dbReference type="Google" id="ProtNLM"/>
    </source>
</evidence>
<sequence length="101" mass="11494">MVYSLGYIFGAHFNPAITFAFITCRRFPWKQVCVFSALLHDILLHMLVFDFSYDSLCLSSASGSNPSKRHVASDVWREACMSISRGQYQLARMCNLLFLSS</sequence>
<evidence type="ECO:0000256" key="3">
    <source>
        <dbReference type="ARBA" id="ARBA00022692"/>
    </source>
</evidence>
<organism evidence="7 8">
    <name type="scientific">Canna indica</name>
    <name type="common">Indian-shot</name>
    <dbReference type="NCBI Taxonomy" id="4628"/>
    <lineage>
        <taxon>Eukaryota</taxon>
        <taxon>Viridiplantae</taxon>
        <taxon>Streptophyta</taxon>
        <taxon>Embryophyta</taxon>
        <taxon>Tracheophyta</taxon>
        <taxon>Spermatophyta</taxon>
        <taxon>Magnoliopsida</taxon>
        <taxon>Liliopsida</taxon>
        <taxon>Zingiberales</taxon>
        <taxon>Cannaceae</taxon>
        <taxon>Canna</taxon>
    </lineage>
</organism>
<dbReference type="SUPFAM" id="SSF81338">
    <property type="entry name" value="Aquaporin-like"/>
    <property type="match status" value="1"/>
</dbReference>
<dbReference type="Pfam" id="PF00230">
    <property type="entry name" value="MIP"/>
    <property type="match status" value="1"/>
</dbReference>
<gene>
    <name evidence="7" type="ORF">Cni_G11439</name>
</gene>
<dbReference type="InterPro" id="IPR023271">
    <property type="entry name" value="Aquaporin-like"/>
</dbReference>
<evidence type="ECO:0000313" key="7">
    <source>
        <dbReference type="EMBL" id="WOL02720.1"/>
    </source>
</evidence>
<dbReference type="GO" id="GO:0015267">
    <property type="term" value="F:channel activity"/>
    <property type="evidence" value="ECO:0007669"/>
    <property type="project" value="InterPro"/>
</dbReference>
<proteinExistence type="predicted"/>
<keyword evidence="5" id="KW-0346">Stress response</keyword>
<accession>A0AAQ3K834</accession>
<dbReference type="InterPro" id="IPR022357">
    <property type="entry name" value="MIP_CS"/>
</dbReference>
<keyword evidence="4" id="KW-1133">Transmembrane helix</keyword>
<evidence type="ECO:0000256" key="2">
    <source>
        <dbReference type="ARBA" id="ARBA00022448"/>
    </source>
</evidence>
<dbReference type="AlphaFoldDB" id="A0AAQ3K834"/>
<keyword evidence="3" id="KW-0812">Transmembrane</keyword>
<evidence type="ECO:0000256" key="5">
    <source>
        <dbReference type="ARBA" id="ARBA00023016"/>
    </source>
</evidence>
<dbReference type="InterPro" id="IPR034294">
    <property type="entry name" value="Aquaporin_transptr"/>
</dbReference>
<dbReference type="Gene3D" id="1.20.1080.10">
    <property type="entry name" value="Glycerol uptake facilitator protein"/>
    <property type="match status" value="1"/>
</dbReference>
<dbReference type="PANTHER" id="PTHR45724">
    <property type="entry name" value="AQUAPORIN NIP2-1"/>
    <property type="match status" value="1"/>
</dbReference>
<name>A0AAQ3K834_9LILI</name>
<evidence type="ECO:0000256" key="6">
    <source>
        <dbReference type="ARBA" id="ARBA00023136"/>
    </source>
</evidence>
<evidence type="ECO:0000313" key="8">
    <source>
        <dbReference type="Proteomes" id="UP001327560"/>
    </source>
</evidence>
<dbReference type="PANTHER" id="PTHR45724:SF13">
    <property type="entry name" value="AQUAPORIN NIP1-1-RELATED"/>
    <property type="match status" value="1"/>
</dbReference>
<dbReference type="GO" id="GO:0016020">
    <property type="term" value="C:membrane"/>
    <property type="evidence" value="ECO:0007669"/>
    <property type="project" value="UniProtKB-SubCell"/>
</dbReference>
<keyword evidence="8" id="KW-1185">Reference proteome</keyword>
<keyword evidence="6" id="KW-0472">Membrane</keyword>
<protein>
    <recommendedName>
        <fullName evidence="9">Aquaporin</fullName>
    </recommendedName>
</protein>
<dbReference type="InterPro" id="IPR000425">
    <property type="entry name" value="MIP"/>
</dbReference>